<accession>A0A0L9T8J7</accession>
<dbReference type="GO" id="GO:0042626">
    <property type="term" value="F:ATPase-coupled transmembrane transporter activity"/>
    <property type="evidence" value="ECO:0007669"/>
    <property type="project" value="TreeGrafter"/>
</dbReference>
<dbReference type="Pfam" id="PF00005">
    <property type="entry name" value="ABC_tran"/>
    <property type="match status" value="1"/>
</dbReference>
<dbReference type="InterPro" id="IPR050352">
    <property type="entry name" value="ABCG_transporters"/>
</dbReference>
<dbReference type="Gene3D" id="3.40.50.300">
    <property type="entry name" value="P-loop containing nucleotide triphosphate hydrolases"/>
    <property type="match status" value="1"/>
</dbReference>
<dbReference type="OMA" id="AMMEIEE"/>
<evidence type="ECO:0000313" key="9">
    <source>
        <dbReference type="Proteomes" id="UP000053144"/>
    </source>
</evidence>
<dbReference type="GO" id="GO:0005524">
    <property type="term" value="F:ATP binding"/>
    <property type="evidence" value="ECO:0007669"/>
    <property type="project" value="InterPro"/>
</dbReference>
<comment type="subcellular location">
    <subcellularLocation>
        <location evidence="1">Membrane</location>
        <topology evidence="1">Multi-pass membrane protein</topology>
    </subcellularLocation>
</comment>
<dbReference type="AlphaFoldDB" id="A0A0L9T8J7"/>
<keyword evidence="4" id="KW-1133">Transmembrane helix</keyword>
<feature type="domain" description="ABC transporter" evidence="7">
    <location>
        <begin position="9"/>
        <end position="129"/>
    </location>
</feature>
<dbReference type="InterPro" id="IPR003439">
    <property type="entry name" value="ABC_transporter-like_ATP-bd"/>
</dbReference>
<feature type="region of interest" description="Disordered" evidence="6">
    <location>
        <begin position="127"/>
        <end position="183"/>
    </location>
</feature>
<dbReference type="PANTHER" id="PTHR48041:SF11">
    <property type="entry name" value="ABC TRANSPORTER G FAMILY MEMBER 16"/>
    <property type="match status" value="1"/>
</dbReference>
<dbReference type="InterPro" id="IPR027417">
    <property type="entry name" value="P-loop_NTPase"/>
</dbReference>
<evidence type="ECO:0000313" key="8">
    <source>
        <dbReference type="EMBL" id="KOM26925.1"/>
    </source>
</evidence>
<evidence type="ECO:0000256" key="6">
    <source>
        <dbReference type="SAM" id="MobiDB-lite"/>
    </source>
</evidence>
<dbReference type="Proteomes" id="UP000053144">
    <property type="component" value="Unassembled WGS sequence"/>
</dbReference>
<dbReference type="GO" id="GO:0016887">
    <property type="term" value="F:ATP hydrolysis activity"/>
    <property type="evidence" value="ECO:0007669"/>
    <property type="project" value="InterPro"/>
</dbReference>
<gene>
    <name evidence="8" type="ORF">LR48_Vigan346s000700</name>
</gene>
<evidence type="ECO:0000256" key="5">
    <source>
        <dbReference type="ARBA" id="ARBA00023136"/>
    </source>
</evidence>
<evidence type="ECO:0000256" key="1">
    <source>
        <dbReference type="ARBA" id="ARBA00004141"/>
    </source>
</evidence>
<name>A0A0L9T8J7_PHAAN</name>
<organism evidence="8 9">
    <name type="scientific">Phaseolus angularis</name>
    <name type="common">Azuki bean</name>
    <name type="synonym">Vigna angularis</name>
    <dbReference type="NCBI Taxonomy" id="3914"/>
    <lineage>
        <taxon>Eukaryota</taxon>
        <taxon>Viridiplantae</taxon>
        <taxon>Streptophyta</taxon>
        <taxon>Embryophyta</taxon>
        <taxon>Tracheophyta</taxon>
        <taxon>Spermatophyta</taxon>
        <taxon>Magnoliopsida</taxon>
        <taxon>eudicotyledons</taxon>
        <taxon>Gunneridae</taxon>
        <taxon>Pentapetalae</taxon>
        <taxon>rosids</taxon>
        <taxon>fabids</taxon>
        <taxon>Fabales</taxon>
        <taxon>Fabaceae</taxon>
        <taxon>Papilionoideae</taxon>
        <taxon>50 kb inversion clade</taxon>
        <taxon>NPAAA clade</taxon>
        <taxon>indigoferoid/millettioid clade</taxon>
        <taxon>Phaseoleae</taxon>
        <taxon>Vigna</taxon>
    </lineage>
</organism>
<keyword evidence="3" id="KW-0812">Transmembrane</keyword>
<sequence length="207" mass="22197">MFRRTKTLLNDISGEARNGEIMAVLGASGSGKSTLIDALANRITKRSLKGTVVLNDETLESRLLKVISAYVMQDDLLFLVLTVEETLMFVAKFRLSHTLSKLKKNTRVQALIEQPGLRNAAKTVIGDEGHRGESGSNNGSNSQNGGNTTVNAGGTNMKSDNELSENSCSSNASRSRTVDVGVVEEVRVGEDDKVKKELTRAEGGGRG</sequence>
<evidence type="ECO:0000259" key="7">
    <source>
        <dbReference type="Pfam" id="PF00005"/>
    </source>
</evidence>
<proteinExistence type="predicted"/>
<protein>
    <recommendedName>
        <fullName evidence="7">ABC transporter domain-containing protein</fullName>
    </recommendedName>
</protein>
<keyword evidence="5" id="KW-0472">Membrane</keyword>
<dbReference type="PANTHER" id="PTHR48041">
    <property type="entry name" value="ABC TRANSPORTER G FAMILY MEMBER 28"/>
    <property type="match status" value="1"/>
</dbReference>
<keyword evidence="2" id="KW-0813">Transport</keyword>
<dbReference type="SUPFAM" id="SSF52540">
    <property type="entry name" value="P-loop containing nucleoside triphosphate hydrolases"/>
    <property type="match status" value="1"/>
</dbReference>
<dbReference type="Gramene" id="KOM26925">
    <property type="protein sequence ID" value="KOM26925"/>
    <property type="gene ID" value="LR48_Vigan346s000700"/>
</dbReference>
<dbReference type="EMBL" id="KQ258352">
    <property type="protein sequence ID" value="KOM26925.1"/>
    <property type="molecule type" value="Genomic_DNA"/>
</dbReference>
<evidence type="ECO:0000256" key="4">
    <source>
        <dbReference type="ARBA" id="ARBA00022989"/>
    </source>
</evidence>
<dbReference type="GO" id="GO:0016020">
    <property type="term" value="C:membrane"/>
    <property type="evidence" value="ECO:0007669"/>
    <property type="project" value="UniProtKB-SubCell"/>
</dbReference>
<evidence type="ECO:0000256" key="3">
    <source>
        <dbReference type="ARBA" id="ARBA00022692"/>
    </source>
</evidence>
<feature type="compositionally biased region" description="Low complexity" evidence="6">
    <location>
        <begin position="134"/>
        <end position="156"/>
    </location>
</feature>
<evidence type="ECO:0000256" key="2">
    <source>
        <dbReference type="ARBA" id="ARBA00022448"/>
    </source>
</evidence>
<reference evidence="9" key="1">
    <citation type="journal article" date="2015" name="Proc. Natl. Acad. Sci. U.S.A.">
        <title>Genome sequencing of adzuki bean (Vigna angularis) provides insight into high starch and low fat accumulation and domestication.</title>
        <authorList>
            <person name="Yang K."/>
            <person name="Tian Z."/>
            <person name="Chen C."/>
            <person name="Luo L."/>
            <person name="Zhao B."/>
            <person name="Wang Z."/>
            <person name="Yu L."/>
            <person name="Li Y."/>
            <person name="Sun Y."/>
            <person name="Li W."/>
            <person name="Chen Y."/>
            <person name="Li Y."/>
            <person name="Zhang Y."/>
            <person name="Ai D."/>
            <person name="Zhao J."/>
            <person name="Shang C."/>
            <person name="Ma Y."/>
            <person name="Wu B."/>
            <person name="Wang M."/>
            <person name="Gao L."/>
            <person name="Sun D."/>
            <person name="Zhang P."/>
            <person name="Guo F."/>
            <person name="Wang W."/>
            <person name="Li Y."/>
            <person name="Wang J."/>
            <person name="Varshney R.K."/>
            <person name="Wang J."/>
            <person name="Ling H.Q."/>
            <person name="Wan P."/>
        </authorList>
    </citation>
    <scope>NUCLEOTIDE SEQUENCE</scope>
    <source>
        <strain evidence="9">cv. Jingnong 6</strain>
    </source>
</reference>
<feature type="compositionally biased region" description="Low complexity" evidence="6">
    <location>
        <begin position="164"/>
        <end position="183"/>
    </location>
</feature>